<protein>
    <recommendedName>
        <fullName evidence="1">DCD domain-containing protein</fullName>
    </recommendedName>
</protein>
<dbReference type="PROSITE" id="PS51222">
    <property type="entry name" value="DCD"/>
    <property type="match status" value="1"/>
</dbReference>
<keyword evidence="3" id="KW-1185">Reference proteome</keyword>
<dbReference type="PANTHER" id="PTHR46444">
    <property type="entry name" value="DCD (DEVELOPMENT AND CELL DEATH) DOMAIN PROTEIN-RELATED"/>
    <property type="match status" value="1"/>
</dbReference>
<gene>
    <name evidence="2" type="ORF">Ahy_A06g028554</name>
</gene>
<comment type="caution">
    <text evidence="2">The sequence shown here is derived from an EMBL/GenBank/DDBJ whole genome shotgun (WGS) entry which is preliminary data.</text>
</comment>
<dbReference type="SMART" id="SM00767">
    <property type="entry name" value="DCD"/>
    <property type="match status" value="1"/>
</dbReference>
<evidence type="ECO:0000259" key="1">
    <source>
        <dbReference type="PROSITE" id="PS51222"/>
    </source>
</evidence>
<dbReference type="PANTHER" id="PTHR46444:SF9">
    <property type="entry name" value="DCD (DEVELOPMENT AND CELL DEATH) DOMAIN PROTEIN"/>
    <property type="match status" value="1"/>
</dbReference>
<dbReference type="EMBL" id="SDMP01000006">
    <property type="protein sequence ID" value="RYR53437.1"/>
    <property type="molecule type" value="Genomic_DNA"/>
</dbReference>
<organism evidence="2 3">
    <name type="scientific">Arachis hypogaea</name>
    <name type="common">Peanut</name>
    <dbReference type="NCBI Taxonomy" id="3818"/>
    <lineage>
        <taxon>Eukaryota</taxon>
        <taxon>Viridiplantae</taxon>
        <taxon>Streptophyta</taxon>
        <taxon>Embryophyta</taxon>
        <taxon>Tracheophyta</taxon>
        <taxon>Spermatophyta</taxon>
        <taxon>Magnoliopsida</taxon>
        <taxon>eudicotyledons</taxon>
        <taxon>Gunneridae</taxon>
        <taxon>Pentapetalae</taxon>
        <taxon>rosids</taxon>
        <taxon>fabids</taxon>
        <taxon>Fabales</taxon>
        <taxon>Fabaceae</taxon>
        <taxon>Papilionoideae</taxon>
        <taxon>50 kb inversion clade</taxon>
        <taxon>dalbergioids sensu lato</taxon>
        <taxon>Dalbergieae</taxon>
        <taxon>Pterocarpus clade</taxon>
        <taxon>Arachis</taxon>
    </lineage>
</organism>
<dbReference type="Proteomes" id="UP000289738">
    <property type="component" value="Chromosome A06"/>
</dbReference>
<dbReference type="InterPro" id="IPR013989">
    <property type="entry name" value="Dev_and_cell_death_domain"/>
</dbReference>
<evidence type="ECO:0000313" key="3">
    <source>
        <dbReference type="Proteomes" id="UP000289738"/>
    </source>
</evidence>
<evidence type="ECO:0000313" key="2">
    <source>
        <dbReference type="EMBL" id="RYR53437.1"/>
    </source>
</evidence>
<feature type="domain" description="DCD" evidence="1">
    <location>
        <begin position="73"/>
        <end position="219"/>
    </location>
</feature>
<dbReference type="Pfam" id="PF10539">
    <property type="entry name" value="Dev_Cell_Death"/>
    <property type="match status" value="1"/>
</dbReference>
<dbReference type="STRING" id="3818.A0A445CRA0"/>
<reference evidence="2 3" key="1">
    <citation type="submission" date="2019-01" db="EMBL/GenBank/DDBJ databases">
        <title>Sequencing of cultivated peanut Arachis hypogaea provides insights into genome evolution and oil improvement.</title>
        <authorList>
            <person name="Chen X."/>
        </authorList>
    </citation>
    <scope>NUCLEOTIDE SEQUENCE [LARGE SCALE GENOMIC DNA]</scope>
    <source>
        <strain evidence="3">cv. Fuhuasheng</strain>
        <tissue evidence="2">Leaves</tissue>
    </source>
</reference>
<dbReference type="AlphaFoldDB" id="A0A445CRA0"/>
<sequence>MDVFNEKSDSKKASVCEKCCFVAENWALISYGMLGSKACGFLLWFESPLAVFYVWADMRSRKLNKRNKVLGGFPEFGAIFMSNRSALQECFEKRLFGLPVGYSDFVRHVKEGMPLFLFEFEERKLYEIFEATSDSGRTFFHRHMFQQEGHSLRRCQFICSYFICFFSSSDVKFKIIWHCDPLSEDEFYGAIRDNYFGPHKFNFGLTKEQIESLLHLFSSRKLEVPRTSCQKKKKREEQKQGYKCGKKGKFAEVEIFRRKLDKNHGSSDILELQVETFLASIACGKSEITHSDDGYDPENPGFHHLVVPKDFTAACSESHELVAMQSKKQNFNFLQKTLKNIYPCVYQILLSLKKRGLMLVNVQNRQS</sequence>
<accession>A0A445CRA0</accession>
<name>A0A445CRA0_ARAHY</name>
<proteinExistence type="predicted"/>